<reference evidence="2" key="1">
    <citation type="submission" date="2020-05" db="EMBL/GenBank/DDBJ databases">
        <title>WGS assembly of Panicum virgatum.</title>
        <authorList>
            <person name="Lovell J.T."/>
            <person name="Jenkins J."/>
            <person name="Shu S."/>
            <person name="Juenger T.E."/>
            <person name="Schmutz J."/>
        </authorList>
    </citation>
    <scope>NUCLEOTIDE SEQUENCE</scope>
    <source>
        <strain evidence="2">AP13</strain>
    </source>
</reference>
<protein>
    <submittedName>
        <fullName evidence="2">Uncharacterized protein</fullName>
    </submittedName>
</protein>
<evidence type="ECO:0000313" key="3">
    <source>
        <dbReference type="Proteomes" id="UP000823388"/>
    </source>
</evidence>
<feature type="compositionally biased region" description="Low complexity" evidence="1">
    <location>
        <begin position="64"/>
        <end position="85"/>
    </location>
</feature>
<keyword evidence="3" id="KW-1185">Reference proteome</keyword>
<gene>
    <name evidence="2" type="ORF">PVAP13_1KG224110</name>
</gene>
<organism evidence="2 3">
    <name type="scientific">Panicum virgatum</name>
    <name type="common">Blackwell switchgrass</name>
    <dbReference type="NCBI Taxonomy" id="38727"/>
    <lineage>
        <taxon>Eukaryota</taxon>
        <taxon>Viridiplantae</taxon>
        <taxon>Streptophyta</taxon>
        <taxon>Embryophyta</taxon>
        <taxon>Tracheophyta</taxon>
        <taxon>Spermatophyta</taxon>
        <taxon>Magnoliopsida</taxon>
        <taxon>Liliopsida</taxon>
        <taxon>Poales</taxon>
        <taxon>Poaceae</taxon>
        <taxon>PACMAD clade</taxon>
        <taxon>Panicoideae</taxon>
        <taxon>Panicodae</taxon>
        <taxon>Paniceae</taxon>
        <taxon>Panicinae</taxon>
        <taxon>Panicum</taxon>
        <taxon>Panicum sect. Hiantes</taxon>
    </lineage>
</organism>
<evidence type="ECO:0000256" key="1">
    <source>
        <dbReference type="SAM" id="MobiDB-lite"/>
    </source>
</evidence>
<dbReference type="Proteomes" id="UP000823388">
    <property type="component" value="Chromosome 1K"/>
</dbReference>
<feature type="compositionally biased region" description="Pro residues" evidence="1">
    <location>
        <begin position="8"/>
        <end position="19"/>
    </location>
</feature>
<dbReference type="EMBL" id="CM029037">
    <property type="protein sequence ID" value="KAG2658408.1"/>
    <property type="molecule type" value="Genomic_DNA"/>
</dbReference>
<evidence type="ECO:0000313" key="2">
    <source>
        <dbReference type="EMBL" id="KAG2658408.1"/>
    </source>
</evidence>
<feature type="compositionally biased region" description="Basic residues" evidence="1">
    <location>
        <begin position="121"/>
        <end position="130"/>
    </location>
</feature>
<comment type="caution">
    <text evidence="2">The sequence shown here is derived from an EMBL/GenBank/DDBJ whole genome shotgun (WGS) entry which is preliminary data.</text>
</comment>
<dbReference type="AlphaFoldDB" id="A0A8T0XHM7"/>
<name>A0A8T0XHM7_PANVG</name>
<sequence length="150" mass="16463">MCRRARPTSPPTVPPPLPPTTSRSCLEQEGGRRLARLRSSLEPPSHRALPTSGGGPRGEVRPLGGRCRAGRAAYGRRAGRAAYGRPYPLPSAAELEEPTSALPRACPRRRPSATPRAATAQRRRGRRAKREKGEMGRSGGESIERWRRRK</sequence>
<proteinExistence type="predicted"/>
<accession>A0A8T0XHM7</accession>
<feature type="region of interest" description="Disordered" evidence="1">
    <location>
        <begin position="1"/>
        <end position="150"/>
    </location>
</feature>